<dbReference type="SUPFAM" id="SSF52540">
    <property type="entry name" value="P-loop containing nucleoside triphosphate hydrolases"/>
    <property type="match status" value="1"/>
</dbReference>
<evidence type="ECO:0000313" key="2">
    <source>
        <dbReference type="EMBL" id="RIB02387.1"/>
    </source>
</evidence>
<dbReference type="InterPro" id="IPR025662">
    <property type="entry name" value="Sigma_54_int_dom_ATP-bd_1"/>
</dbReference>
<accession>A0A397U010</accession>
<dbReference type="OrthoDB" id="8954335at2759"/>
<gene>
    <name evidence="2" type="ORF">C2G38_2255622</name>
</gene>
<dbReference type="PANTHER" id="PTHR32046:SF11">
    <property type="entry name" value="IMMUNE-ASSOCIATED NUCLEOTIDE-BINDING PROTEIN 10-LIKE"/>
    <property type="match status" value="1"/>
</dbReference>
<organism evidence="2 3">
    <name type="scientific">Gigaspora rosea</name>
    <dbReference type="NCBI Taxonomy" id="44941"/>
    <lineage>
        <taxon>Eukaryota</taxon>
        <taxon>Fungi</taxon>
        <taxon>Fungi incertae sedis</taxon>
        <taxon>Mucoromycota</taxon>
        <taxon>Glomeromycotina</taxon>
        <taxon>Glomeromycetes</taxon>
        <taxon>Diversisporales</taxon>
        <taxon>Gigasporaceae</taxon>
        <taxon>Gigaspora</taxon>
    </lineage>
</organism>
<dbReference type="PANTHER" id="PTHR32046">
    <property type="entry name" value="G DOMAIN-CONTAINING PROTEIN"/>
    <property type="match status" value="1"/>
</dbReference>
<comment type="caution">
    <text evidence="2">The sequence shown here is derived from an EMBL/GenBank/DDBJ whole genome shotgun (WGS) entry which is preliminary data.</text>
</comment>
<sequence length="566" mass="65443">MASSTASQEINLLLLGETGAGKSTFINAFANYFKFNSLNDAISGEIGVLISSTFTITNEEYETKTITIAGDDYDDDKDDDDVEDNIGESSTKECGIYVFHAAENTIIRLIDTPGVGDTKGIECDKKNFENILKNISHHKYLNGICILLKPNNSRLNITFRYCIQELLSHLHKSAKDNIVFCFTNTRGTFFRPGDTLPVLKKQLDELEKTSDIEIKIRRDIIYCFDNDPFRFLAAKKEGMEFTYNEEESFEKSWEKSKNESVRLLQHIIKCDPHPIMETVSLNNARQTVLLLCEPLAEINRNIQENMVEVEKFKKEMKISDIADEKFKKKLTIPYIKLEVVNLERPRVVCTKNSCRTSVIQDNCHVKWKWLNTFIQKRSGAMKFGMCSSCGCHAKNHKAIFYNSVSTRIEKEVENIKERIDELKKYQNTVEDTVVKFTQFLKQNAITAFNDAYVEYLGYIIHLEKEKVSDASERNNNEILEGLEVTKRKYEEKVKTIKTIGKNESSSDSLSFEDIFKLEQKLYELPDIGEYLQAIKKEEEEAFKYQEKHYELPKNMLTLFKKIFKNL</sequence>
<dbReference type="EMBL" id="QKWP01002712">
    <property type="protein sequence ID" value="RIB02387.1"/>
    <property type="molecule type" value="Genomic_DNA"/>
</dbReference>
<proteinExistence type="predicted"/>
<protein>
    <submittedName>
        <fullName evidence="2">Uncharacterized protein</fullName>
    </submittedName>
</protein>
<dbReference type="Gene3D" id="3.40.50.300">
    <property type="entry name" value="P-loop containing nucleotide triphosphate hydrolases"/>
    <property type="match status" value="1"/>
</dbReference>
<name>A0A397U010_9GLOM</name>
<dbReference type="AlphaFoldDB" id="A0A397U010"/>
<dbReference type="InterPro" id="IPR027417">
    <property type="entry name" value="P-loop_NTPase"/>
</dbReference>
<dbReference type="PROSITE" id="PS00675">
    <property type="entry name" value="SIGMA54_INTERACT_1"/>
    <property type="match status" value="1"/>
</dbReference>
<reference evidence="2 3" key="1">
    <citation type="submission" date="2018-06" db="EMBL/GenBank/DDBJ databases">
        <title>Comparative genomics reveals the genomic features of Rhizophagus irregularis, R. cerebriforme, R. diaphanum and Gigaspora rosea, and their symbiotic lifestyle signature.</title>
        <authorList>
            <person name="Morin E."/>
            <person name="San Clemente H."/>
            <person name="Chen E.C.H."/>
            <person name="De La Providencia I."/>
            <person name="Hainaut M."/>
            <person name="Kuo A."/>
            <person name="Kohler A."/>
            <person name="Murat C."/>
            <person name="Tang N."/>
            <person name="Roy S."/>
            <person name="Loubradou J."/>
            <person name="Henrissat B."/>
            <person name="Grigoriev I.V."/>
            <person name="Corradi N."/>
            <person name="Roux C."/>
            <person name="Martin F.M."/>
        </authorList>
    </citation>
    <scope>NUCLEOTIDE SEQUENCE [LARGE SCALE GENOMIC DNA]</scope>
    <source>
        <strain evidence="2 3">DAOM 194757</strain>
    </source>
</reference>
<feature type="coiled-coil region" evidence="1">
    <location>
        <begin position="405"/>
        <end position="432"/>
    </location>
</feature>
<dbReference type="Proteomes" id="UP000266673">
    <property type="component" value="Unassembled WGS sequence"/>
</dbReference>
<evidence type="ECO:0000256" key="1">
    <source>
        <dbReference type="SAM" id="Coils"/>
    </source>
</evidence>
<evidence type="ECO:0000313" key="3">
    <source>
        <dbReference type="Proteomes" id="UP000266673"/>
    </source>
</evidence>
<keyword evidence="3" id="KW-1185">Reference proteome</keyword>
<keyword evidence="1" id="KW-0175">Coiled coil</keyword>